<dbReference type="PANTHER" id="PTHR12110">
    <property type="entry name" value="HYDROXYPYRUVATE ISOMERASE"/>
    <property type="match status" value="1"/>
</dbReference>
<evidence type="ECO:0000313" key="3">
    <source>
        <dbReference type="EMBL" id="BCQ35083.1"/>
    </source>
</evidence>
<dbReference type="Pfam" id="PF01261">
    <property type="entry name" value="AP_endonuc_2"/>
    <property type="match status" value="1"/>
</dbReference>
<dbReference type="InterPro" id="IPR050312">
    <property type="entry name" value="IolE/XylAMocC-like"/>
</dbReference>
<evidence type="ECO:0000313" key="4">
    <source>
        <dbReference type="Proteomes" id="UP000677515"/>
    </source>
</evidence>
<feature type="domain" description="Xylose isomerase-like TIM barrel" evidence="2">
    <location>
        <begin position="52"/>
        <end position="275"/>
    </location>
</feature>
<sequence>MKLVKAVTSTLFIGALTLGAIHPVLADDAAAKKHLALQMYTLRNVGTLEQQFAVAQTSGFSAVELVGTQGVSADEMKTLLEKYQLKVTSDHVQLADLRSNAAEIIAFNKAVGNKVLVVPYLQIPDRPDSAAGWKKLAHELDALGSQVRKQGMVLAYHNHDFEMKKYGGKTALEILFDNSTPANLQIELDVAWVSRGGQDPVRLLKKYQGRIYAIHAKDNAGIGIRNDEMNFAPAGEGLLAWNEVLPAAVKADTRWFIVEHDLPKDPQSIIRQANQYLVGALSPLEK</sequence>
<keyword evidence="4" id="KW-1185">Reference proteome</keyword>
<dbReference type="RefSeq" id="WP_159336649.1">
    <property type="nucleotide sequence ID" value="NZ_AP024329.1"/>
</dbReference>
<feature type="signal peptide" evidence="1">
    <location>
        <begin position="1"/>
        <end position="26"/>
    </location>
</feature>
<dbReference type="EMBL" id="AP024329">
    <property type="protein sequence ID" value="BCQ35083.1"/>
    <property type="molecule type" value="Genomic_DNA"/>
</dbReference>
<protein>
    <submittedName>
        <fullName evidence="3">Xylose isomerase</fullName>
    </submittedName>
</protein>
<evidence type="ECO:0000256" key="1">
    <source>
        <dbReference type="SAM" id="SignalP"/>
    </source>
</evidence>
<dbReference type="GO" id="GO:0016853">
    <property type="term" value="F:isomerase activity"/>
    <property type="evidence" value="ECO:0007669"/>
    <property type="project" value="UniProtKB-KW"/>
</dbReference>
<dbReference type="InterPro" id="IPR013022">
    <property type="entry name" value="Xyl_isomerase-like_TIM-brl"/>
</dbReference>
<keyword evidence="1" id="KW-0732">Signal</keyword>
<accession>A0ABN6DK16</accession>
<dbReference type="Gene3D" id="3.20.20.150">
    <property type="entry name" value="Divalent-metal-dependent TIM barrel enzymes"/>
    <property type="match status" value="1"/>
</dbReference>
<name>A0ABN6DK16_ERWRD</name>
<proteinExistence type="predicted"/>
<feature type="chain" id="PRO_5047513789" evidence="1">
    <location>
        <begin position="27"/>
        <end position="286"/>
    </location>
</feature>
<dbReference type="PANTHER" id="PTHR12110:SF41">
    <property type="entry name" value="INOSOSE DEHYDRATASE"/>
    <property type="match status" value="1"/>
</dbReference>
<gene>
    <name evidence="3" type="ORF">ERHA53_24260</name>
</gene>
<dbReference type="Proteomes" id="UP000677515">
    <property type="component" value="Chromosome"/>
</dbReference>
<dbReference type="SUPFAM" id="SSF51658">
    <property type="entry name" value="Xylose isomerase-like"/>
    <property type="match status" value="1"/>
</dbReference>
<reference evidence="3 4" key="1">
    <citation type="submission" date="2021-01" db="EMBL/GenBank/DDBJ databases">
        <title>Complete genome sequence of Erwinia rhapontici MAFF 311153.</title>
        <authorList>
            <person name="Morohoshi T."/>
            <person name="Someya N."/>
        </authorList>
    </citation>
    <scope>NUCLEOTIDE SEQUENCE [LARGE SCALE GENOMIC DNA]</scope>
    <source>
        <strain evidence="3 4">MAFF 311153</strain>
    </source>
</reference>
<dbReference type="InterPro" id="IPR036237">
    <property type="entry name" value="Xyl_isomerase-like_sf"/>
</dbReference>
<organism evidence="3 4">
    <name type="scientific">Erwinia rhapontici</name>
    <name type="common">Pectobacterium rhapontici</name>
    <dbReference type="NCBI Taxonomy" id="55212"/>
    <lineage>
        <taxon>Bacteria</taxon>
        <taxon>Pseudomonadati</taxon>
        <taxon>Pseudomonadota</taxon>
        <taxon>Gammaproteobacteria</taxon>
        <taxon>Enterobacterales</taxon>
        <taxon>Erwiniaceae</taxon>
        <taxon>Erwinia</taxon>
    </lineage>
</organism>
<evidence type="ECO:0000259" key="2">
    <source>
        <dbReference type="Pfam" id="PF01261"/>
    </source>
</evidence>
<keyword evidence="3" id="KW-0413">Isomerase</keyword>